<sequence length="371" mass="39589">MDEVLLTPPDAAEVRFLARGVVSAAAGEARLTPLQELLVPALFLSMTGHAVELAELRPIGAADFAAGMARRNQIFRERIVQTMLLAALVVRPLPAEAGNRLREFADALGVDDDMITVAQRYAEGAVDLAAVDFTRNGYLGNTEPLRLDALHTEVLDSSWSAVTDDPGLAGRWAELSDLPVGTLGRGVADFYRDRGFVTPGLPGSAPPLLAQHDWVHVLAGYGTTLENEIEVFAFMARANDDPRAFSLLAMVISLFETGYLRAGAGLFEADEGHLSTAGMAARLGDAMRRGALTQGSHDFLDLDWFSLADRPITVVRNEIGLVPKAGSAIAAGSAGPWQSGGITPYQLNSSKTAAEAAGRPYIPWQPDPSRD</sequence>
<evidence type="ECO:0000313" key="1">
    <source>
        <dbReference type="EMBL" id="MTE16886.1"/>
    </source>
</evidence>
<dbReference type="AlphaFoldDB" id="A0A6I3L9H8"/>
<dbReference type="RefSeq" id="WP_154791308.1">
    <property type="nucleotide sequence ID" value="NZ_WMBB01000017.1"/>
</dbReference>
<dbReference type="Proteomes" id="UP000432464">
    <property type="component" value="Unassembled WGS sequence"/>
</dbReference>
<reference evidence="1 2" key="1">
    <citation type="submission" date="2019-11" db="EMBL/GenBank/DDBJ databases">
        <title>Nocardia sp. nov. CT2-14 isolated from soil.</title>
        <authorList>
            <person name="Kanchanasin P."/>
            <person name="Tanasupawat S."/>
            <person name="Yuki M."/>
            <person name="Kudo T."/>
        </authorList>
    </citation>
    <scope>NUCLEOTIDE SEQUENCE [LARGE SCALE GENOMIC DNA]</scope>
    <source>
        <strain evidence="1 2">CT2-14</strain>
    </source>
</reference>
<dbReference type="EMBL" id="WMBB01000017">
    <property type="protein sequence ID" value="MTE16886.1"/>
    <property type="molecule type" value="Genomic_DNA"/>
</dbReference>
<evidence type="ECO:0000313" key="2">
    <source>
        <dbReference type="Proteomes" id="UP000432464"/>
    </source>
</evidence>
<accession>A0A6I3L9H8</accession>
<name>A0A6I3L9H8_9NOCA</name>
<proteinExistence type="predicted"/>
<gene>
    <name evidence="1" type="ORF">GLP40_29600</name>
</gene>
<keyword evidence="2" id="KW-1185">Reference proteome</keyword>
<protein>
    <submittedName>
        <fullName evidence="1">Uncharacterized protein</fullName>
    </submittedName>
</protein>
<comment type="caution">
    <text evidence="1">The sequence shown here is derived from an EMBL/GenBank/DDBJ whole genome shotgun (WGS) entry which is preliminary data.</text>
</comment>
<organism evidence="1 2">
    <name type="scientific">Nocardia aurantiaca</name>
    <dbReference type="NCBI Taxonomy" id="2675850"/>
    <lineage>
        <taxon>Bacteria</taxon>
        <taxon>Bacillati</taxon>
        <taxon>Actinomycetota</taxon>
        <taxon>Actinomycetes</taxon>
        <taxon>Mycobacteriales</taxon>
        <taxon>Nocardiaceae</taxon>
        <taxon>Nocardia</taxon>
    </lineage>
</organism>